<dbReference type="InterPro" id="IPR000975">
    <property type="entry name" value="IL-1_fam"/>
</dbReference>
<dbReference type="InterPro" id="IPR008996">
    <property type="entry name" value="IL1/FGF"/>
</dbReference>
<comment type="similarity">
    <text evidence="2">Belongs to the IL-1 family.</text>
</comment>
<evidence type="ECO:0000256" key="2">
    <source>
        <dbReference type="ARBA" id="ARBA00010448"/>
    </source>
</evidence>
<evidence type="ECO:0000256" key="3">
    <source>
        <dbReference type="ARBA" id="ARBA00022525"/>
    </source>
</evidence>
<dbReference type="Gene3D" id="2.80.10.50">
    <property type="match status" value="1"/>
</dbReference>
<feature type="compositionally biased region" description="Basic and acidic residues" evidence="4">
    <location>
        <begin position="8"/>
        <end position="17"/>
    </location>
</feature>
<accession>A0A8C2NNM4</accession>
<dbReference type="PANTHER" id="PTHR10078:SF34">
    <property type="entry name" value="INTERLEUKIN-37"/>
    <property type="match status" value="1"/>
</dbReference>
<gene>
    <name evidence="5" type="primary">LOC102180231</name>
</gene>
<dbReference type="GO" id="GO:0002437">
    <property type="term" value="P:inflammatory response to antigenic stimulus"/>
    <property type="evidence" value="ECO:0007669"/>
    <property type="project" value="TreeGrafter"/>
</dbReference>
<evidence type="ECO:0000313" key="5">
    <source>
        <dbReference type="Ensembl" id="ENSCHIP00010007033.1"/>
    </source>
</evidence>
<dbReference type="GO" id="GO:0005654">
    <property type="term" value="C:nucleoplasm"/>
    <property type="evidence" value="ECO:0007669"/>
    <property type="project" value="TreeGrafter"/>
</dbReference>
<dbReference type="SUPFAM" id="SSF50353">
    <property type="entry name" value="Cytokine"/>
    <property type="match status" value="1"/>
</dbReference>
<dbReference type="GO" id="GO:0005615">
    <property type="term" value="C:extracellular space"/>
    <property type="evidence" value="ECO:0007669"/>
    <property type="project" value="InterPro"/>
</dbReference>
<proteinExistence type="inferred from homology"/>
<sequence length="228" mass="25701">MSSSESSSDMKTDREFHEDESESLPDLEGPRVKSVTFKKCNIRDRNQQVLVLEGGVLKAVPDKDVTARETFYISVSHRRVVKPMNEGKNHIFLAVSKGELCLYCDKVKRPKHPSLQLKKKHIKELSSLKAKDCLPFTFIREQEEDYRWILYPLSHRGIVKEESMTASVSILAPTSNSAPIRKRQLCCPNQSHRCPSPSFPMATSPIKAYLEPSLSACPESLPKAIDSG</sequence>
<dbReference type="GeneID" id="102180231"/>
<dbReference type="RefSeq" id="XP_005686729.1">
    <property type="nucleotide sequence ID" value="XM_005686672.3"/>
</dbReference>
<dbReference type="OrthoDB" id="9449069at2759"/>
<dbReference type="Ensembl" id="ENSCHIT00010009815.1">
    <property type="protein sequence ID" value="ENSCHIP00010007033.1"/>
    <property type="gene ID" value="ENSCHIG00010005086.1"/>
</dbReference>
<reference evidence="5" key="1">
    <citation type="submission" date="2019-03" db="EMBL/GenBank/DDBJ databases">
        <title>Genome sequencing and reference-guided assembly of Black Bengal Goat (Capra hircus).</title>
        <authorList>
            <person name="Siddiki A.Z."/>
            <person name="Baten A."/>
            <person name="Billah M."/>
            <person name="Alam M.A.U."/>
            <person name="Shawrob K.S.M."/>
            <person name="Saha S."/>
            <person name="Chowdhury M."/>
            <person name="Rahman A.H."/>
            <person name="Stear M."/>
            <person name="Miah G."/>
            <person name="Das G.B."/>
            <person name="Hossain M.M."/>
            <person name="Kumkum M."/>
            <person name="Islam M.S."/>
            <person name="Mollah A.M."/>
            <person name="Ahsan A."/>
            <person name="Tusar F."/>
            <person name="Khan M.K.I."/>
        </authorList>
    </citation>
    <scope>NUCLEOTIDE SEQUENCE [LARGE SCALE GENOMIC DNA]</scope>
</reference>
<dbReference type="PANTHER" id="PTHR10078">
    <property type="entry name" value="INTERLEUKIN-1 FAMILY MEMBER"/>
    <property type="match status" value="1"/>
</dbReference>
<comment type="subcellular location">
    <subcellularLocation>
        <location evidence="1">Secreted</location>
    </subcellularLocation>
</comment>
<evidence type="ECO:0000256" key="4">
    <source>
        <dbReference type="SAM" id="MobiDB-lite"/>
    </source>
</evidence>
<dbReference type="GO" id="GO:0071222">
    <property type="term" value="P:cellular response to lipopolysaccharide"/>
    <property type="evidence" value="ECO:0007669"/>
    <property type="project" value="TreeGrafter"/>
</dbReference>
<dbReference type="GO" id="GO:0010628">
    <property type="term" value="P:positive regulation of gene expression"/>
    <property type="evidence" value="ECO:0007669"/>
    <property type="project" value="TreeGrafter"/>
</dbReference>
<keyword evidence="3" id="KW-0964">Secreted</keyword>
<dbReference type="GO" id="GO:0005125">
    <property type="term" value="F:cytokine activity"/>
    <property type="evidence" value="ECO:0007669"/>
    <property type="project" value="InterPro"/>
</dbReference>
<organism evidence="5">
    <name type="scientific">Capra hircus</name>
    <name type="common">Goat</name>
    <dbReference type="NCBI Taxonomy" id="9925"/>
    <lineage>
        <taxon>Eukaryota</taxon>
        <taxon>Metazoa</taxon>
        <taxon>Chordata</taxon>
        <taxon>Craniata</taxon>
        <taxon>Vertebrata</taxon>
        <taxon>Euteleostomi</taxon>
        <taxon>Mammalia</taxon>
        <taxon>Eutheria</taxon>
        <taxon>Laurasiatheria</taxon>
        <taxon>Artiodactyla</taxon>
        <taxon>Ruminantia</taxon>
        <taxon>Pecora</taxon>
        <taxon>Bovidae</taxon>
        <taxon>Caprinae</taxon>
        <taxon>Capra</taxon>
    </lineage>
</organism>
<feature type="region of interest" description="Disordered" evidence="4">
    <location>
        <begin position="1"/>
        <end position="28"/>
    </location>
</feature>
<dbReference type="GO" id="GO:0019221">
    <property type="term" value="P:cytokine-mediated signaling pathway"/>
    <property type="evidence" value="ECO:0007669"/>
    <property type="project" value="TreeGrafter"/>
</dbReference>
<dbReference type="AlphaFoldDB" id="A0A8C2NNM4"/>
<name>A0A8C2NNM4_CAPHI</name>
<reference evidence="5" key="2">
    <citation type="submission" date="2025-08" db="UniProtKB">
        <authorList>
            <consortium name="Ensembl"/>
        </authorList>
    </citation>
    <scope>IDENTIFICATION</scope>
</reference>
<evidence type="ECO:0000256" key="1">
    <source>
        <dbReference type="ARBA" id="ARBA00004613"/>
    </source>
</evidence>
<protein>
    <submittedName>
        <fullName evidence="5">Uncharacterized protein</fullName>
    </submittedName>
</protein>